<comment type="caution">
    <text evidence="9">Lacks conserved residue(s) required for the propagation of feature annotation.</text>
</comment>
<dbReference type="PROSITE" id="PS51371">
    <property type="entry name" value="CBS"/>
    <property type="match status" value="2"/>
</dbReference>
<dbReference type="Gene3D" id="1.25.60.10">
    <property type="entry name" value="MgtE N-terminal domain-like"/>
    <property type="match status" value="1"/>
</dbReference>
<dbReference type="KEGG" id="fuv:JR347_15505"/>
<evidence type="ECO:0000256" key="8">
    <source>
        <dbReference type="PROSITE-ProRule" id="PRU00703"/>
    </source>
</evidence>
<dbReference type="GO" id="GO:0015095">
    <property type="term" value="F:magnesium ion transmembrane transporter activity"/>
    <property type="evidence" value="ECO:0007669"/>
    <property type="project" value="UniProtKB-UniRule"/>
</dbReference>
<dbReference type="SUPFAM" id="SSF161093">
    <property type="entry name" value="MgtE membrane domain-like"/>
    <property type="match status" value="1"/>
</dbReference>
<evidence type="ECO:0000259" key="10">
    <source>
        <dbReference type="PROSITE" id="PS51371"/>
    </source>
</evidence>
<dbReference type="NCBIfam" id="TIGR00400">
    <property type="entry name" value="mgtE"/>
    <property type="match status" value="1"/>
</dbReference>
<proteinExistence type="inferred from homology"/>
<evidence type="ECO:0000256" key="9">
    <source>
        <dbReference type="RuleBase" id="RU362011"/>
    </source>
</evidence>
<dbReference type="PANTHER" id="PTHR43773">
    <property type="entry name" value="MAGNESIUM TRANSPORTER MGTE"/>
    <property type="match status" value="1"/>
</dbReference>
<evidence type="ECO:0000313" key="12">
    <source>
        <dbReference type="Proteomes" id="UP000662783"/>
    </source>
</evidence>
<keyword evidence="5 9" id="KW-0460">Magnesium</keyword>
<keyword evidence="12" id="KW-1185">Reference proteome</keyword>
<reference evidence="11" key="1">
    <citation type="submission" date="2021-02" db="EMBL/GenBank/DDBJ databases">
        <title>Fulvivirga sp. S481 isolated from sea water.</title>
        <authorList>
            <person name="Bae S.S."/>
            <person name="Baek K."/>
        </authorList>
    </citation>
    <scope>NUCLEOTIDE SEQUENCE</scope>
    <source>
        <strain evidence="11">S481</strain>
    </source>
</reference>
<keyword evidence="4 9" id="KW-0812">Transmembrane</keyword>
<dbReference type="AlphaFoldDB" id="A0A974WPT1"/>
<comment type="subunit">
    <text evidence="9">Homodimer.</text>
</comment>
<comment type="subcellular location">
    <subcellularLocation>
        <location evidence="9">Cell membrane</location>
        <topology evidence="9">Multi-pass membrane protein</topology>
    </subcellularLocation>
    <subcellularLocation>
        <location evidence="1">Membrane</location>
        <topology evidence="1">Multi-pass membrane protein</topology>
    </subcellularLocation>
</comment>
<feature type="transmembrane region" description="Helical" evidence="9">
    <location>
        <begin position="389"/>
        <end position="413"/>
    </location>
</feature>
<accession>A0A974WPT1</accession>
<feature type="transmembrane region" description="Helical" evidence="9">
    <location>
        <begin position="359"/>
        <end position="377"/>
    </location>
</feature>
<sequence length="448" mass="49618">MQFELSNEYRERFQEAVNGRDVEFIQQSLTGINPADISTLLYEFNAEDSKYVLDLLPSEVKAEIINDLDEDIRERFLKSFEPGEITEIVNHLDSDDAVDILNELSVKEREEVIAGIDNSEKEANILDLLRYEEDVAGGLMAKELIKANLNWTVVQCIEEIRRQAENVQKVYSVYVVDNEGKLLGRVSLKRIILADDKTKISDIYESDIISVETYMSEEEVAQIMSKYDLDAVPVVNVQGKLLGRITIDDVVDVITELAEEERNIMSGIAGDVEEDDSVWDLTKARLPWLIVGVIGGFISAKFIGVFEEELMRITAIAFFIPLIQATGGNVGIQSSSIVVQSLANPSVFGGSMFKRLGKVLLVAIINGLVLSLMVYGFNLLTGGEGNLSIIVSMALFFVVLIASFLGTVTPILLNKVGFNPALASGPFITTTNDLLGLAIYFYIVHLLI</sequence>
<dbReference type="GO" id="GO:0046872">
    <property type="term" value="F:metal ion binding"/>
    <property type="evidence" value="ECO:0007669"/>
    <property type="project" value="UniProtKB-KW"/>
</dbReference>
<evidence type="ECO:0000256" key="6">
    <source>
        <dbReference type="ARBA" id="ARBA00022989"/>
    </source>
</evidence>
<feature type="transmembrane region" description="Helical" evidence="9">
    <location>
        <begin position="425"/>
        <end position="443"/>
    </location>
</feature>
<keyword evidence="9" id="KW-0479">Metal-binding</keyword>
<dbReference type="InterPro" id="IPR038076">
    <property type="entry name" value="MgtE_N_sf"/>
</dbReference>
<keyword evidence="7 9" id="KW-0472">Membrane</keyword>
<dbReference type="InterPro" id="IPR006667">
    <property type="entry name" value="SLC41_membr_dom"/>
</dbReference>
<evidence type="ECO:0000256" key="7">
    <source>
        <dbReference type="ARBA" id="ARBA00023136"/>
    </source>
</evidence>
<dbReference type="CDD" id="cd04606">
    <property type="entry name" value="CBS_pair_Mg_transporter"/>
    <property type="match status" value="1"/>
</dbReference>
<keyword evidence="8" id="KW-0129">CBS domain</keyword>
<protein>
    <recommendedName>
        <fullName evidence="9">Magnesium transporter MgtE</fullName>
    </recommendedName>
</protein>
<keyword evidence="9" id="KW-1003">Cell membrane</keyword>
<keyword evidence="6 9" id="KW-1133">Transmembrane helix</keyword>
<comment type="similarity">
    <text evidence="2 9">Belongs to the SLC41A transporter family.</text>
</comment>
<dbReference type="InterPro" id="IPR006669">
    <property type="entry name" value="MgtE_transporter"/>
</dbReference>
<feature type="transmembrane region" description="Helical" evidence="9">
    <location>
        <begin position="286"/>
        <end position="306"/>
    </location>
</feature>
<dbReference type="InterPro" id="IPR036739">
    <property type="entry name" value="SLC41_membr_dom_sf"/>
</dbReference>
<organism evidence="11 12">
    <name type="scientific">Fulvivirga lutea</name>
    <dbReference type="NCBI Taxonomy" id="2810512"/>
    <lineage>
        <taxon>Bacteria</taxon>
        <taxon>Pseudomonadati</taxon>
        <taxon>Bacteroidota</taxon>
        <taxon>Cytophagia</taxon>
        <taxon>Cytophagales</taxon>
        <taxon>Fulvivirgaceae</taxon>
        <taxon>Fulvivirga</taxon>
    </lineage>
</organism>
<dbReference type="SUPFAM" id="SSF158791">
    <property type="entry name" value="MgtE N-terminal domain-like"/>
    <property type="match status" value="1"/>
</dbReference>
<dbReference type="GO" id="GO:0005886">
    <property type="term" value="C:plasma membrane"/>
    <property type="evidence" value="ECO:0007669"/>
    <property type="project" value="UniProtKB-SubCell"/>
</dbReference>
<feature type="domain" description="CBS" evidence="10">
    <location>
        <begin position="140"/>
        <end position="203"/>
    </location>
</feature>
<name>A0A974WPT1_9BACT</name>
<dbReference type="Gene3D" id="1.10.357.20">
    <property type="entry name" value="SLC41 divalent cation transporters, integral membrane domain"/>
    <property type="match status" value="1"/>
</dbReference>
<dbReference type="SUPFAM" id="SSF54631">
    <property type="entry name" value="CBS-domain pair"/>
    <property type="match status" value="1"/>
</dbReference>
<dbReference type="Gene3D" id="3.10.580.10">
    <property type="entry name" value="CBS-domain"/>
    <property type="match status" value="1"/>
</dbReference>
<dbReference type="EMBL" id="CP070608">
    <property type="protein sequence ID" value="QSE99423.1"/>
    <property type="molecule type" value="Genomic_DNA"/>
</dbReference>
<dbReference type="InterPro" id="IPR046342">
    <property type="entry name" value="CBS_dom_sf"/>
</dbReference>
<evidence type="ECO:0000256" key="2">
    <source>
        <dbReference type="ARBA" id="ARBA00009749"/>
    </source>
</evidence>
<comment type="function">
    <text evidence="9">Acts as a magnesium transporter.</text>
</comment>
<keyword evidence="3 9" id="KW-0813">Transport</keyword>
<dbReference type="Proteomes" id="UP000662783">
    <property type="component" value="Chromosome"/>
</dbReference>
<gene>
    <name evidence="11" type="primary">mgtE</name>
    <name evidence="11" type="ORF">JR347_15505</name>
</gene>
<dbReference type="PANTHER" id="PTHR43773:SF1">
    <property type="entry name" value="MAGNESIUM TRANSPORTER MGTE"/>
    <property type="match status" value="1"/>
</dbReference>
<feature type="domain" description="CBS" evidence="10">
    <location>
        <begin position="204"/>
        <end position="260"/>
    </location>
</feature>
<dbReference type="Pfam" id="PF03448">
    <property type="entry name" value="MgtE_N"/>
    <property type="match status" value="1"/>
</dbReference>
<evidence type="ECO:0000256" key="5">
    <source>
        <dbReference type="ARBA" id="ARBA00022842"/>
    </source>
</evidence>
<evidence type="ECO:0000313" key="11">
    <source>
        <dbReference type="EMBL" id="QSE99423.1"/>
    </source>
</evidence>
<evidence type="ECO:0000256" key="3">
    <source>
        <dbReference type="ARBA" id="ARBA00022448"/>
    </source>
</evidence>
<dbReference type="SMART" id="SM00924">
    <property type="entry name" value="MgtE_N"/>
    <property type="match status" value="1"/>
</dbReference>
<dbReference type="Pfam" id="PF01769">
    <property type="entry name" value="MgtE"/>
    <property type="match status" value="1"/>
</dbReference>
<dbReference type="InterPro" id="IPR000644">
    <property type="entry name" value="CBS_dom"/>
</dbReference>
<evidence type="ECO:0000256" key="4">
    <source>
        <dbReference type="ARBA" id="ARBA00022692"/>
    </source>
</evidence>
<dbReference type="SMART" id="SM00116">
    <property type="entry name" value="CBS"/>
    <property type="match status" value="2"/>
</dbReference>
<dbReference type="InterPro" id="IPR006668">
    <property type="entry name" value="Mg_transptr_MgtE_intracell_dom"/>
</dbReference>
<dbReference type="Pfam" id="PF00571">
    <property type="entry name" value="CBS"/>
    <property type="match status" value="2"/>
</dbReference>
<evidence type="ECO:0000256" key="1">
    <source>
        <dbReference type="ARBA" id="ARBA00004141"/>
    </source>
</evidence>